<dbReference type="PANTHER" id="PTHR42759:SF1">
    <property type="entry name" value="MAGNESIUM-CHELATASE SUBUNIT CHLD"/>
    <property type="match status" value="1"/>
</dbReference>
<dbReference type="Proteomes" id="UP000241022">
    <property type="component" value="Unassembled WGS sequence"/>
</dbReference>
<protein>
    <submittedName>
        <fullName evidence="5 6">ATPase</fullName>
    </submittedName>
</protein>
<evidence type="ECO:0000313" key="5">
    <source>
        <dbReference type="EMBL" id="AJA92122.1"/>
    </source>
</evidence>
<evidence type="ECO:0000313" key="7">
    <source>
        <dbReference type="Proteomes" id="UP000030944"/>
    </source>
</evidence>
<gene>
    <name evidence="6" type="ORF">A7X95_02700</name>
    <name evidence="5" type="ORF">T478_0969</name>
</gene>
<keyword evidence="8" id="KW-1185">Reference proteome</keyword>
<reference evidence="6 8" key="3">
    <citation type="submission" date="2018-04" db="EMBL/GenBank/DDBJ databases">
        <title>Transcriptomics of ammonia oxidizing archaea.</title>
        <authorList>
            <person name="Carini P."/>
        </authorList>
    </citation>
    <scope>NUCLEOTIDE SEQUENCE [LARGE SCALE GENOMIC DNA]</scope>
    <source>
        <strain evidence="6 8">U25</strain>
    </source>
</reference>
<dbReference type="EMBL" id="CP007026">
    <property type="protein sequence ID" value="AJA92122.1"/>
    <property type="molecule type" value="Genomic_DNA"/>
</dbReference>
<keyword evidence="2" id="KW-0067">ATP-binding</keyword>
<dbReference type="Pfam" id="PF07726">
    <property type="entry name" value="AAA_3"/>
    <property type="match status" value="1"/>
</dbReference>
<name>A0A0A7UZF6_9ARCH</name>
<dbReference type="CDD" id="cd00009">
    <property type="entry name" value="AAA"/>
    <property type="match status" value="1"/>
</dbReference>
<reference evidence="6" key="2">
    <citation type="submission" date="2016-05" db="EMBL/GenBank/DDBJ databases">
        <authorList>
            <person name="Lavstsen T."/>
            <person name="Jespersen J.S."/>
        </authorList>
    </citation>
    <scope>NUCLEOTIDE SEQUENCE [LARGE SCALE GENOMIC DNA]</scope>
    <source>
        <strain evidence="6">U25</strain>
    </source>
</reference>
<evidence type="ECO:0000259" key="3">
    <source>
        <dbReference type="Pfam" id="PF07726"/>
    </source>
</evidence>
<reference evidence="5 7" key="1">
    <citation type="journal article" date="2015" name="Proc. Natl. Acad. Sci. U.S.A.">
        <title>Genomic and proteomic characterization of "Candidatus Nitrosopelagicus brevis": An ammonia-oxidizing archaeon from the open ocean.</title>
        <authorList>
            <person name="Santoro A.E."/>
            <person name="Dupont C.L."/>
            <person name="Richter R.A."/>
            <person name="Craig M.T."/>
            <person name="Carini P."/>
            <person name="McIlvin M.R."/>
            <person name="Yang Y."/>
            <person name="Orsi W.D."/>
            <person name="Moran D.M."/>
            <person name="Saito M.A."/>
        </authorList>
    </citation>
    <scope>NUCLEOTIDE SEQUENCE [LARGE SCALE GENOMIC DNA]</scope>
    <source>
        <strain evidence="5">CN25</strain>
        <strain evidence="7">V2</strain>
    </source>
</reference>
<dbReference type="Gene3D" id="1.10.8.80">
    <property type="entry name" value="Magnesium chelatase subunit I, C-Terminal domain"/>
    <property type="match status" value="1"/>
</dbReference>
<dbReference type="EMBL" id="LXWN01000001">
    <property type="protein sequence ID" value="PTL88195.1"/>
    <property type="molecule type" value="Genomic_DNA"/>
</dbReference>
<keyword evidence="1" id="KW-0547">Nucleotide-binding</keyword>
<dbReference type="PIRSF" id="PIRSF002849">
    <property type="entry name" value="AAA_ATPase_chaperone_MoxR_prd"/>
    <property type="match status" value="1"/>
</dbReference>
<dbReference type="Proteomes" id="UP000030944">
    <property type="component" value="Chromosome"/>
</dbReference>
<dbReference type="SUPFAM" id="SSF52540">
    <property type="entry name" value="P-loop containing nucleoside triphosphate hydrolases"/>
    <property type="match status" value="1"/>
</dbReference>
<evidence type="ECO:0000256" key="2">
    <source>
        <dbReference type="ARBA" id="ARBA00022840"/>
    </source>
</evidence>
<evidence type="ECO:0000313" key="6">
    <source>
        <dbReference type="EMBL" id="PTL88195.1"/>
    </source>
</evidence>
<dbReference type="HOGENOM" id="CLU_034716_2_0_2"/>
<organism evidence="5 7">
    <name type="scientific">Candidatus Nitrosopelagicus brevis</name>
    <dbReference type="NCBI Taxonomy" id="1410606"/>
    <lineage>
        <taxon>Archaea</taxon>
        <taxon>Nitrososphaerota</taxon>
    </lineage>
</organism>
<dbReference type="OrthoDB" id="24581at2157"/>
<dbReference type="RefSeq" id="WP_048105545.1">
    <property type="nucleotide sequence ID" value="NZ_CP007026.1"/>
</dbReference>
<dbReference type="STRING" id="1410606.T478_0969"/>
<sequence length="337" mass="37730">MTVESSYHSANPEIQTLTEQSKVYAKQIMTIVDEVQKVIVGQEEVIKKLVIAMMADGHVLLEGVPGLAKTKMVDTLSKTLGANFCRIQFTPDLLPADITGTKIYDNKNEKFVTEKGPVFSNLILADEINRAPPKVQSALLEAMQERQVSIHGDTFEIEKPFLVLATQNPIESEGTYRLPEAQIDRFALKLIINYPSKDHEKLIIQRNTQENKPTAKNIVSKDVVLEIQKFVQKIYADEKIEEYVSAIVDATRNPKNYDLELEDMIEFGASPRASIWLILAAKAHALLAGRGFVIPDDIKSIAHDVLRHRIILTFEAEAEGNTSDAIIDKILEKVRAP</sequence>
<feature type="domain" description="ATPase AAA-3" evidence="3">
    <location>
        <begin position="58"/>
        <end position="187"/>
    </location>
</feature>
<feature type="domain" description="ChlI/MoxR AAA lid" evidence="4">
    <location>
        <begin position="263"/>
        <end position="330"/>
    </location>
</feature>
<accession>A0A0A7UZF6</accession>
<dbReference type="InterPro" id="IPR041628">
    <property type="entry name" value="ChlI/MoxR_AAA_lid"/>
</dbReference>
<dbReference type="GeneID" id="24816856"/>
<dbReference type="InterPro" id="IPR027417">
    <property type="entry name" value="P-loop_NTPase"/>
</dbReference>
<evidence type="ECO:0000259" key="4">
    <source>
        <dbReference type="Pfam" id="PF17863"/>
    </source>
</evidence>
<dbReference type="FunFam" id="3.40.50.300:FF:000640">
    <property type="entry name" value="MoxR family ATPase"/>
    <property type="match status" value="1"/>
</dbReference>
<dbReference type="InterPro" id="IPR011703">
    <property type="entry name" value="ATPase_AAA-3"/>
</dbReference>
<dbReference type="KEGG" id="nbv:T478_0969"/>
<evidence type="ECO:0000313" key="8">
    <source>
        <dbReference type="Proteomes" id="UP000241022"/>
    </source>
</evidence>
<dbReference type="PANTHER" id="PTHR42759">
    <property type="entry name" value="MOXR FAMILY PROTEIN"/>
    <property type="match status" value="1"/>
</dbReference>
<dbReference type="GO" id="GO:0005524">
    <property type="term" value="F:ATP binding"/>
    <property type="evidence" value="ECO:0007669"/>
    <property type="project" value="UniProtKB-KW"/>
</dbReference>
<evidence type="ECO:0000256" key="1">
    <source>
        <dbReference type="ARBA" id="ARBA00022741"/>
    </source>
</evidence>
<proteinExistence type="predicted"/>
<dbReference type="Pfam" id="PF17863">
    <property type="entry name" value="AAA_lid_2"/>
    <property type="match status" value="1"/>
</dbReference>
<dbReference type="GO" id="GO:0016887">
    <property type="term" value="F:ATP hydrolysis activity"/>
    <property type="evidence" value="ECO:0007669"/>
    <property type="project" value="InterPro"/>
</dbReference>
<dbReference type="Gene3D" id="3.40.50.300">
    <property type="entry name" value="P-loop containing nucleotide triphosphate hydrolases"/>
    <property type="match status" value="1"/>
</dbReference>
<dbReference type="AlphaFoldDB" id="A0A0A7UZF6"/>
<dbReference type="InterPro" id="IPR050764">
    <property type="entry name" value="CbbQ/NirQ/NorQ/GpvN"/>
</dbReference>